<reference evidence="1 2" key="1">
    <citation type="submission" date="2009-08" db="EMBL/GenBank/DDBJ databases">
        <authorList>
            <person name="Shrivastava S."/>
            <person name="Brinkac L.B."/>
            <person name="Brown J.L."/>
            <person name="Bruce D.B."/>
            <person name="Detter C."/>
            <person name="Green L.D."/>
            <person name="Munk C.A."/>
            <person name="Rogers Y.C."/>
            <person name="Tapia R."/>
            <person name="Sims D.R."/>
            <person name="Smith L.A."/>
            <person name="Smith T.J."/>
            <person name="Sutton G."/>
            <person name="Brettin T."/>
        </authorList>
    </citation>
    <scope>NUCLEOTIDE SEQUENCE [LARGE SCALE GENOMIC DNA]</scope>
    <source>
        <strain evidence="2">E4 str. BoNT E BL5262</strain>
    </source>
</reference>
<dbReference type="RefSeq" id="WP_003414453.1">
    <property type="nucleotide sequence ID" value="NZ_ACOM01000005.1"/>
</dbReference>
<organism evidence="1 2">
    <name type="scientific">Clostridium butyricum E4 str. BoNT E BL5262</name>
    <dbReference type="NCBI Taxonomy" id="632245"/>
    <lineage>
        <taxon>Bacteria</taxon>
        <taxon>Bacillati</taxon>
        <taxon>Bacillota</taxon>
        <taxon>Clostridia</taxon>
        <taxon>Eubacteriales</taxon>
        <taxon>Clostridiaceae</taxon>
        <taxon>Clostridium</taxon>
    </lineage>
</organism>
<comment type="caution">
    <text evidence="1">The sequence shown here is derived from an EMBL/GenBank/DDBJ whole genome shotgun (WGS) entry which is preliminary data.</text>
</comment>
<dbReference type="EMBL" id="ACOM01000005">
    <property type="protein sequence ID" value="EEP53267.1"/>
    <property type="molecule type" value="Genomic_DNA"/>
</dbReference>
<proteinExistence type="predicted"/>
<sequence>MNNNDKILLKKSVELKDLLDDFKKFMNLYESDEENQLFSEYGKNSLDYVISEFEDIIEILK</sequence>
<protein>
    <submittedName>
        <fullName evidence="1">Uncharacterized protein</fullName>
    </submittedName>
</protein>
<keyword evidence="2" id="KW-1185">Reference proteome</keyword>
<accession>C4IGX9</accession>
<name>C4IGX9_CLOBU</name>
<gene>
    <name evidence="1" type="ORF">CLP_2673</name>
</gene>
<dbReference type="HOGENOM" id="CLU_2914252_0_0_9"/>
<dbReference type="AlphaFoldDB" id="C4IGX9"/>
<evidence type="ECO:0000313" key="2">
    <source>
        <dbReference type="Proteomes" id="UP000003081"/>
    </source>
</evidence>
<evidence type="ECO:0000313" key="1">
    <source>
        <dbReference type="EMBL" id="EEP53267.1"/>
    </source>
</evidence>
<dbReference type="Proteomes" id="UP000003081">
    <property type="component" value="Unassembled WGS sequence"/>
</dbReference>